<dbReference type="Gene3D" id="3.30.70.270">
    <property type="match status" value="1"/>
</dbReference>
<dbReference type="Gene3D" id="1.10.340.70">
    <property type="match status" value="1"/>
</dbReference>
<accession>A0A699GS29</accession>
<dbReference type="AlphaFoldDB" id="A0A699GS29"/>
<proteinExistence type="predicted"/>
<dbReference type="SUPFAM" id="SSF56672">
    <property type="entry name" value="DNA/RNA polymerases"/>
    <property type="match status" value="1"/>
</dbReference>
<name>A0A699GS29_TANCI</name>
<dbReference type="EMBL" id="BKCJ010044732">
    <property type="protein sequence ID" value="GEW08886.1"/>
    <property type="molecule type" value="Genomic_DNA"/>
</dbReference>
<keyword evidence="4" id="KW-0695">RNA-directed DNA polymerase</keyword>
<dbReference type="PANTHER" id="PTHR46148:SF59">
    <property type="entry name" value="NUCLEOTIDYLTRANSFERASE, RIBONUCLEASE H"/>
    <property type="match status" value="1"/>
</dbReference>
<dbReference type="InterPro" id="IPR056924">
    <property type="entry name" value="SH3_Tf2-1"/>
</dbReference>
<dbReference type="Gene3D" id="3.30.420.10">
    <property type="entry name" value="Ribonuclease H-like superfamily/Ribonuclease H"/>
    <property type="match status" value="1"/>
</dbReference>
<evidence type="ECO:0000259" key="2">
    <source>
        <dbReference type="Pfam" id="PF17921"/>
    </source>
</evidence>
<dbReference type="InterPro" id="IPR036397">
    <property type="entry name" value="RNaseH_sf"/>
</dbReference>
<evidence type="ECO:0000259" key="3">
    <source>
        <dbReference type="Pfam" id="PF24626"/>
    </source>
</evidence>
<dbReference type="Pfam" id="PF17921">
    <property type="entry name" value="Integrase_H2C2"/>
    <property type="match status" value="1"/>
</dbReference>
<organism evidence="4">
    <name type="scientific">Tanacetum cinerariifolium</name>
    <name type="common">Dalmatian daisy</name>
    <name type="synonym">Chrysanthemum cinerariifolium</name>
    <dbReference type="NCBI Taxonomy" id="118510"/>
    <lineage>
        <taxon>Eukaryota</taxon>
        <taxon>Viridiplantae</taxon>
        <taxon>Streptophyta</taxon>
        <taxon>Embryophyta</taxon>
        <taxon>Tracheophyta</taxon>
        <taxon>Spermatophyta</taxon>
        <taxon>Magnoliopsida</taxon>
        <taxon>eudicotyledons</taxon>
        <taxon>Gunneridae</taxon>
        <taxon>Pentapetalae</taxon>
        <taxon>asterids</taxon>
        <taxon>campanulids</taxon>
        <taxon>Asterales</taxon>
        <taxon>Asteraceae</taxon>
        <taxon>Asteroideae</taxon>
        <taxon>Anthemideae</taxon>
        <taxon>Anthemidinae</taxon>
        <taxon>Tanacetum</taxon>
    </lineage>
</organism>
<dbReference type="GO" id="GO:0003964">
    <property type="term" value="F:RNA-directed DNA polymerase activity"/>
    <property type="evidence" value="ECO:0007669"/>
    <property type="project" value="UniProtKB-KW"/>
</dbReference>
<feature type="region of interest" description="Disordered" evidence="1">
    <location>
        <begin position="134"/>
        <end position="180"/>
    </location>
</feature>
<keyword evidence="4" id="KW-0548">Nucleotidyltransferase</keyword>
<dbReference type="PANTHER" id="PTHR46148">
    <property type="entry name" value="CHROMO DOMAIN-CONTAINING PROTEIN"/>
    <property type="match status" value="1"/>
</dbReference>
<dbReference type="Pfam" id="PF24626">
    <property type="entry name" value="SH3_Tf2-1"/>
    <property type="match status" value="1"/>
</dbReference>
<protein>
    <submittedName>
        <fullName evidence="4">Putative reverse transcriptase domain-containing protein</fullName>
    </submittedName>
</protein>
<keyword evidence="4" id="KW-0808">Transferase</keyword>
<evidence type="ECO:0000313" key="4">
    <source>
        <dbReference type="EMBL" id="GEW08886.1"/>
    </source>
</evidence>
<reference evidence="4" key="1">
    <citation type="journal article" date="2019" name="Sci. Rep.">
        <title>Draft genome of Tanacetum cinerariifolium, the natural source of mosquito coil.</title>
        <authorList>
            <person name="Yamashiro T."/>
            <person name="Shiraishi A."/>
            <person name="Satake H."/>
            <person name="Nakayama K."/>
        </authorList>
    </citation>
    <scope>NUCLEOTIDE SEQUENCE</scope>
</reference>
<feature type="domain" description="Tf2-1-like SH3-like" evidence="3">
    <location>
        <begin position="525"/>
        <end position="588"/>
    </location>
</feature>
<dbReference type="InterPro" id="IPR043502">
    <property type="entry name" value="DNA/RNA_pol_sf"/>
</dbReference>
<feature type="compositionally biased region" description="Low complexity" evidence="1">
    <location>
        <begin position="153"/>
        <end position="170"/>
    </location>
</feature>
<sequence>MAAPVISISSNVSVESVGSSFPRVILIGSISVEAPVAPEVGTDAVASPTEVLELDTHLSLEADPSESSPPPISVAPFPWKSRVASRSSSPTTSIPEIHTALVLPTSSAIVTPSSDTHLGGKCKALTARKSVRPLPSHHLELRGLPPLSTMYPPTTSESSAGDSSSESSARPSRKRCRSPPAIVISSIDGTRALVPSHADLLPPCKRFRDSISPEDSVEEDIDTDVLEDIEADAITIKVAVDRDVKAGINAGIDMEIDVEVDVEDEVEDEVESSDRATIEVGLDVVAGIDILDEMLMPDAVERLEQSKEEHAEHLKLILELLKKEELYAKFSKCNFWLSRKIVKYDWSEKAEAAFQLLKQKLCSASILALPKVEAIKEENFGTKNLCGMIKKLEQRTDGTLCLNRRSWIPCQDKMYQDLKKLYWRPNMKAEIATYVSKCVTCAKVKAECQKPSNLLVQPVIPVWKWENITMDFVTKLPKTSTGQDTIWVIVDRLMKSAHFLPMKETDSMKSYADKRRTPLEFKVIDKVMLKVSPWKGVIRFKKQRKFNPRYIGPFKILAKVGMLAYRLELLEQLSRVHSTFHVSNLKKCFVDEPLAIQLDEIQINDKLNFIEEPVKIMDQEVKRLKQSRISIVKVYQNSRRGPEFTWEREDQMKKKYPHLFVNPSYTS</sequence>
<feature type="domain" description="Integrase zinc-binding" evidence="2">
    <location>
        <begin position="411"/>
        <end position="446"/>
    </location>
</feature>
<evidence type="ECO:0000256" key="1">
    <source>
        <dbReference type="SAM" id="MobiDB-lite"/>
    </source>
</evidence>
<gene>
    <name evidence="4" type="ORF">Tci_180862</name>
</gene>
<dbReference type="GO" id="GO:0003676">
    <property type="term" value="F:nucleic acid binding"/>
    <property type="evidence" value="ECO:0007669"/>
    <property type="project" value="InterPro"/>
</dbReference>
<dbReference type="InterPro" id="IPR043128">
    <property type="entry name" value="Rev_trsase/Diguanyl_cyclase"/>
</dbReference>
<comment type="caution">
    <text evidence="4">The sequence shown here is derived from an EMBL/GenBank/DDBJ whole genome shotgun (WGS) entry which is preliminary data.</text>
</comment>
<dbReference type="InterPro" id="IPR041588">
    <property type="entry name" value="Integrase_H2C2"/>
</dbReference>